<feature type="region of interest" description="Disordered" evidence="9">
    <location>
        <begin position="200"/>
        <end position="220"/>
    </location>
</feature>
<feature type="compositionally biased region" description="Basic and acidic residues" evidence="9">
    <location>
        <begin position="210"/>
        <end position="220"/>
    </location>
</feature>
<dbReference type="PROSITE" id="PS50067">
    <property type="entry name" value="KINESIN_MOTOR_2"/>
    <property type="match status" value="1"/>
</dbReference>
<dbReference type="PANTHER" id="PTHR47969:SF15">
    <property type="entry name" value="CHROMOSOME-ASSOCIATED KINESIN KIF4A-RELATED"/>
    <property type="match status" value="1"/>
</dbReference>
<keyword evidence="6" id="KW-0206">Cytoskeleton</keyword>
<dbReference type="SUPFAM" id="SSF52540">
    <property type="entry name" value="P-loop containing nucleoside triphosphate hydrolases"/>
    <property type="match status" value="1"/>
</dbReference>
<evidence type="ECO:0000256" key="9">
    <source>
        <dbReference type="SAM" id="MobiDB-lite"/>
    </source>
</evidence>
<evidence type="ECO:0000256" key="8">
    <source>
        <dbReference type="RuleBase" id="RU000394"/>
    </source>
</evidence>
<feature type="region of interest" description="Disordered" evidence="9">
    <location>
        <begin position="116"/>
        <end position="168"/>
    </location>
</feature>
<comment type="caution">
    <text evidence="7">Lacks conserved residue(s) required for the propagation of feature annotation.</text>
</comment>
<dbReference type="GO" id="GO:0007018">
    <property type="term" value="P:microtubule-based movement"/>
    <property type="evidence" value="ECO:0007669"/>
    <property type="project" value="InterPro"/>
</dbReference>
<evidence type="ECO:0000256" key="6">
    <source>
        <dbReference type="ARBA" id="ARBA00023212"/>
    </source>
</evidence>
<dbReference type="GO" id="GO:0008017">
    <property type="term" value="F:microtubule binding"/>
    <property type="evidence" value="ECO:0007669"/>
    <property type="project" value="InterPro"/>
</dbReference>
<dbReference type="STRING" id="109280.ENSHCOP00000022940"/>
<sequence>LSGTLQPYSTFCVVDLAGSERVGKTGNTGVRFEESVHINTGLLALGNVIRALSHPGRQRSAYVPYRHAKITRLLRDSLGGNACTLMVACVSPSHHSFAESLSVLKFASKSRRIRHHAELATPEQDSEETFTTMLTSEDPPNNDIQPLRQSGSHSTPEQEVRQRETSPYSSLVQQAADLLAEVCGPDSQNDALKRRVHEWQKRAKTARQSRGSDDLSWSDERDSPHLVTIVQLRQDLKKCQVRKMPLRIILHSSPLGGGNPFNKKEGICNTFLFHYSFIC</sequence>
<organism evidence="11 12">
    <name type="scientific">Hippocampus comes</name>
    <name type="common">Tiger tail seahorse</name>
    <dbReference type="NCBI Taxonomy" id="109280"/>
    <lineage>
        <taxon>Eukaryota</taxon>
        <taxon>Metazoa</taxon>
        <taxon>Chordata</taxon>
        <taxon>Craniata</taxon>
        <taxon>Vertebrata</taxon>
        <taxon>Euteleostomi</taxon>
        <taxon>Actinopterygii</taxon>
        <taxon>Neopterygii</taxon>
        <taxon>Teleostei</taxon>
        <taxon>Neoteleostei</taxon>
        <taxon>Acanthomorphata</taxon>
        <taxon>Syngnathiaria</taxon>
        <taxon>Syngnathiformes</taxon>
        <taxon>Syngnathoidei</taxon>
        <taxon>Syngnathidae</taxon>
        <taxon>Hippocampus</taxon>
    </lineage>
</organism>
<feature type="domain" description="Kinesin motor" evidence="10">
    <location>
        <begin position="1"/>
        <end position="113"/>
    </location>
</feature>
<dbReference type="PROSITE" id="PS00411">
    <property type="entry name" value="KINESIN_MOTOR_1"/>
    <property type="match status" value="1"/>
</dbReference>
<dbReference type="InterPro" id="IPR027640">
    <property type="entry name" value="Kinesin-like_fam"/>
</dbReference>
<dbReference type="AlphaFoldDB" id="A0A3Q2YVF0"/>
<keyword evidence="2" id="KW-0963">Cytoplasm</keyword>
<evidence type="ECO:0000256" key="3">
    <source>
        <dbReference type="ARBA" id="ARBA00022741"/>
    </source>
</evidence>
<dbReference type="PANTHER" id="PTHR47969">
    <property type="entry name" value="CHROMOSOME-ASSOCIATED KINESIN KIF4A-RELATED"/>
    <property type="match status" value="1"/>
</dbReference>
<reference evidence="11" key="2">
    <citation type="submission" date="2025-09" db="UniProtKB">
        <authorList>
            <consortium name="Ensembl"/>
        </authorList>
    </citation>
    <scope>IDENTIFICATION</scope>
</reference>
<proteinExistence type="inferred from homology"/>
<feature type="compositionally biased region" description="Polar residues" evidence="9">
    <location>
        <begin position="129"/>
        <end position="155"/>
    </location>
</feature>
<evidence type="ECO:0000256" key="4">
    <source>
        <dbReference type="ARBA" id="ARBA00022840"/>
    </source>
</evidence>
<evidence type="ECO:0000259" key="10">
    <source>
        <dbReference type="PROSITE" id="PS50067"/>
    </source>
</evidence>
<keyword evidence="8" id="KW-0493">Microtubule</keyword>
<evidence type="ECO:0000313" key="11">
    <source>
        <dbReference type="Ensembl" id="ENSHCOP00000022940.1"/>
    </source>
</evidence>
<dbReference type="GO" id="GO:0005874">
    <property type="term" value="C:microtubule"/>
    <property type="evidence" value="ECO:0007669"/>
    <property type="project" value="UniProtKB-KW"/>
</dbReference>
<dbReference type="Gene3D" id="3.40.850.10">
    <property type="entry name" value="Kinesin motor domain"/>
    <property type="match status" value="1"/>
</dbReference>
<dbReference type="GO" id="GO:0051231">
    <property type="term" value="P:spindle elongation"/>
    <property type="evidence" value="ECO:0007669"/>
    <property type="project" value="TreeGrafter"/>
</dbReference>
<dbReference type="InterPro" id="IPR036961">
    <property type="entry name" value="Kinesin_motor_dom_sf"/>
</dbReference>
<dbReference type="Proteomes" id="UP000264820">
    <property type="component" value="Unplaced"/>
</dbReference>
<dbReference type="InterPro" id="IPR027417">
    <property type="entry name" value="P-loop_NTPase"/>
</dbReference>
<evidence type="ECO:0000313" key="12">
    <source>
        <dbReference type="Proteomes" id="UP000264820"/>
    </source>
</evidence>
<evidence type="ECO:0000256" key="5">
    <source>
        <dbReference type="ARBA" id="ARBA00023054"/>
    </source>
</evidence>
<dbReference type="GO" id="GO:0003777">
    <property type="term" value="F:microtubule motor activity"/>
    <property type="evidence" value="ECO:0007669"/>
    <property type="project" value="InterPro"/>
</dbReference>
<keyword evidence="12" id="KW-1185">Reference proteome</keyword>
<dbReference type="GO" id="GO:0005875">
    <property type="term" value="C:microtubule associated complex"/>
    <property type="evidence" value="ECO:0007669"/>
    <property type="project" value="TreeGrafter"/>
</dbReference>
<dbReference type="InterPro" id="IPR019821">
    <property type="entry name" value="Kinesin_motor_CS"/>
</dbReference>
<evidence type="ECO:0000256" key="7">
    <source>
        <dbReference type="PROSITE-ProRule" id="PRU00283"/>
    </source>
</evidence>
<evidence type="ECO:0000256" key="2">
    <source>
        <dbReference type="ARBA" id="ARBA00022490"/>
    </source>
</evidence>
<dbReference type="Ensembl" id="ENSHCOT00000014699.1">
    <property type="protein sequence ID" value="ENSHCOP00000022940.1"/>
    <property type="gene ID" value="ENSHCOG00000011079.1"/>
</dbReference>
<dbReference type="GO" id="GO:0007052">
    <property type="term" value="P:mitotic spindle organization"/>
    <property type="evidence" value="ECO:0007669"/>
    <property type="project" value="TreeGrafter"/>
</dbReference>
<dbReference type="Pfam" id="PF00225">
    <property type="entry name" value="Kinesin"/>
    <property type="match status" value="1"/>
</dbReference>
<comment type="subcellular location">
    <subcellularLocation>
        <location evidence="1">Cytoplasm</location>
        <location evidence="1">Cytoskeleton</location>
    </subcellularLocation>
</comment>
<dbReference type="PRINTS" id="PR00380">
    <property type="entry name" value="KINESINHEAVY"/>
</dbReference>
<dbReference type="InterPro" id="IPR001752">
    <property type="entry name" value="Kinesin_motor_dom"/>
</dbReference>
<comment type="similarity">
    <text evidence="7 8">Belongs to the TRAFAC class myosin-kinesin ATPase superfamily. Kinesin family.</text>
</comment>
<protein>
    <recommendedName>
        <fullName evidence="8">Kinesin-like protein</fullName>
    </recommendedName>
</protein>
<dbReference type="GO" id="GO:0005524">
    <property type="term" value="F:ATP binding"/>
    <property type="evidence" value="ECO:0007669"/>
    <property type="project" value="UniProtKB-KW"/>
</dbReference>
<keyword evidence="3 8" id="KW-0547">Nucleotide-binding</keyword>
<name>A0A3Q2YVF0_HIPCM</name>
<reference evidence="11" key="1">
    <citation type="submission" date="2025-08" db="UniProtKB">
        <authorList>
            <consortium name="Ensembl"/>
        </authorList>
    </citation>
    <scope>IDENTIFICATION</scope>
</reference>
<evidence type="ECO:0000256" key="1">
    <source>
        <dbReference type="ARBA" id="ARBA00004245"/>
    </source>
</evidence>
<keyword evidence="8" id="KW-0505">Motor protein</keyword>
<dbReference type="GeneTree" id="ENSGT00940000169432"/>
<keyword evidence="5" id="KW-0175">Coiled coil</keyword>
<accession>A0A3Q2YVF0</accession>
<keyword evidence="4 8" id="KW-0067">ATP-binding</keyword>
<dbReference type="SMART" id="SM00129">
    <property type="entry name" value="KISc"/>
    <property type="match status" value="1"/>
</dbReference>